<organism evidence="2 3">
    <name type="scientific">Trypanosoma vivax (strain Y486)</name>
    <dbReference type="NCBI Taxonomy" id="1055687"/>
    <lineage>
        <taxon>Eukaryota</taxon>
        <taxon>Discoba</taxon>
        <taxon>Euglenozoa</taxon>
        <taxon>Kinetoplastea</taxon>
        <taxon>Metakinetoplastina</taxon>
        <taxon>Trypanosomatida</taxon>
        <taxon>Trypanosomatidae</taxon>
        <taxon>Trypanosoma</taxon>
        <taxon>Duttonella</taxon>
    </lineage>
</organism>
<reference evidence="2 3" key="1">
    <citation type="journal article" date="2012" name="Proc. Natl. Acad. Sci. U.S.A.">
        <title>Antigenic diversity is generated by distinct evolutionary mechanisms in African trypanosome species.</title>
        <authorList>
            <person name="Jackson A.P."/>
            <person name="Berry A."/>
            <person name="Aslett M."/>
            <person name="Allison H.C."/>
            <person name="Burton P."/>
            <person name="Vavrova-Anderson J."/>
            <person name="Brown R."/>
            <person name="Browne H."/>
            <person name="Corton N."/>
            <person name="Hauser H."/>
            <person name="Gamble J."/>
            <person name="Gilderthorp R."/>
            <person name="Marcello L."/>
            <person name="McQuillan J."/>
            <person name="Otto T.D."/>
            <person name="Quail M.A."/>
            <person name="Sanders M.J."/>
            <person name="van Tonder A."/>
            <person name="Ginger M.L."/>
            <person name="Field M.C."/>
            <person name="Barry J.D."/>
            <person name="Hertz-Fowler C."/>
            <person name="Berriman M."/>
        </authorList>
    </citation>
    <scope>NUCLEOTIDE SEQUENCE</scope>
    <source>
        <strain evidence="2 3">Y486</strain>
    </source>
</reference>
<feature type="non-terminal residue" evidence="2">
    <location>
        <position position="320"/>
    </location>
</feature>
<name>F9WS43_TRYVY</name>
<evidence type="ECO:0000313" key="3">
    <source>
        <dbReference type="Proteomes" id="UP000009027"/>
    </source>
</evidence>
<keyword evidence="1" id="KW-0175">Coiled coil</keyword>
<dbReference type="EMBL" id="CAEX01005412">
    <property type="protein sequence ID" value="CCD20381.1"/>
    <property type="molecule type" value="Genomic_DNA"/>
</dbReference>
<keyword evidence="3" id="KW-1185">Reference proteome</keyword>
<feature type="coiled-coil region" evidence="1">
    <location>
        <begin position="174"/>
        <end position="201"/>
    </location>
</feature>
<sequence length="320" mass="36592">MSTFSNKEDGECDLLHHAGQVVMYLVNVTETANKQLQRATEEEKTLTSTEITNISYVKSVSDARWDAWLALRTAKTSVEKAQKESRDFVYDLLYEQHHLKEEANCRQCNTFERIVNCNASTDKTFDELKSYKVKNETGIKQECKAKYKEWNIFKEDGKQFTQVEEKVRKALKDINATMNAINRTREIAAKAREERRILMEKQVVACHMGTQYSRMKVIYEALKTVTVNMMTKTLHMKQRADALVVSTSTESLAQPAREATYALHGNATAAGLEAKGARDLLAESVNEISRDHYNGYLEAESEFRKSFAHCFMHTDSENAL</sequence>
<evidence type="ECO:0000256" key="1">
    <source>
        <dbReference type="SAM" id="Coils"/>
    </source>
</evidence>
<accession>F9WS43</accession>
<dbReference type="AlphaFoldDB" id="F9WS43"/>
<proteinExistence type="predicted"/>
<protein>
    <submittedName>
        <fullName evidence="2">Uncharacterized protein</fullName>
    </submittedName>
</protein>
<dbReference type="Proteomes" id="UP000009027">
    <property type="component" value="Unassembled WGS sequence"/>
</dbReference>
<dbReference type="VEuPathDB" id="TriTrypDB:TvY486_0031770"/>
<gene>
    <name evidence="2" type="ORF">TvY486_0031770</name>
</gene>
<evidence type="ECO:0000313" key="2">
    <source>
        <dbReference type="EMBL" id="CCD20381.1"/>
    </source>
</evidence>